<accession>A0A0N8PQA9</accession>
<protein>
    <recommendedName>
        <fullName evidence="4">Thermopsin</fullName>
    </recommendedName>
</protein>
<evidence type="ECO:0000313" key="2">
    <source>
        <dbReference type="EMBL" id="KPV46613.1"/>
    </source>
</evidence>
<dbReference type="EMBL" id="LJCQ01000209">
    <property type="protein sequence ID" value="KPV46613.1"/>
    <property type="molecule type" value="Genomic_DNA"/>
</dbReference>
<dbReference type="Proteomes" id="UP000050515">
    <property type="component" value="Unassembled WGS sequence"/>
</dbReference>
<gene>
    <name evidence="2" type="ORF">SE19_04765</name>
</gene>
<evidence type="ECO:0000256" key="1">
    <source>
        <dbReference type="SAM" id="Phobius"/>
    </source>
</evidence>
<evidence type="ECO:0000313" key="3">
    <source>
        <dbReference type="Proteomes" id="UP000050515"/>
    </source>
</evidence>
<keyword evidence="1" id="KW-1133">Transmembrane helix</keyword>
<feature type="transmembrane region" description="Helical" evidence="1">
    <location>
        <begin position="591"/>
        <end position="609"/>
    </location>
</feature>
<dbReference type="PATRIC" id="fig|507754.4.peg.559"/>
<dbReference type="AlphaFoldDB" id="A0A0N8PQA9"/>
<proteinExistence type="predicted"/>
<keyword evidence="1" id="KW-0472">Membrane</keyword>
<dbReference type="InterPro" id="IPR007981">
    <property type="entry name" value="Peptidase_A5"/>
</dbReference>
<comment type="caution">
    <text evidence="2">The sequence shown here is derived from an EMBL/GenBank/DDBJ whole genome shotgun (WGS) entry which is preliminary data.</text>
</comment>
<reference evidence="2 3" key="1">
    <citation type="submission" date="2015-09" db="EMBL/GenBank/DDBJ databases">
        <title>Draft genome sequence of Acidiplasma aeolicum DSM 18409.</title>
        <authorList>
            <person name="Hemp J."/>
        </authorList>
    </citation>
    <scope>NUCLEOTIDE SEQUENCE [LARGE SCALE GENOMIC DNA]</scope>
    <source>
        <strain evidence="2 3">V</strain>
    </source>
</reference>
<sequence length="615" mass="69372">MYNNYMRLKPTMATNLYENIILVVVTSRIIPIALIIIFILVSINPSHTGSGGNRILTEPDKNVKSQISTNYAYSREPAPMGIADYGIGYNNVPYEYNTTSFMGIVNITYIHTYNSSINSTLPFGRYGMSVQLNTVMRFSSGEKTYVYWAQNVAVINTSDNEIAFIDNVWNMSSQDSVMKNSTISGNGSIYGNAYIASASEALPGNYKNLKTPFFIKFITNVTEVNGRPELIFMYNDGYGWVTYDSPEFKFVSGLTAKPVFTVNGYKLTPSDNYYDAELVLGGPGNGTKTVDEKSNIEMYLKYWNGHNYQMITNAFNYGSDTQEGICNVTDTYKFNNGFIYASVINSSSNNELKQIYNLKDVALVNISSNLKSGYISINGTMHQFFNCDANLTLAPGYYNITVYSSNRQFIKSEFYQLRSGEYLHIFAGAFYKIILNESGLPVGTKWYVNYTYSTSNISNSIIIMLKNGYYSLNISSANKDYRPENYTINIKVSGNNQTVNITFIPVLFNINIIEHGLGPGQKWTIIINGTKYETTEKSISLDEMNGTYEYKIPETNGFYSSNPTGIIRIIGNNVTINIYYHKGMVDELQEYLYLFVAGIIVAASIFIIFKKRKRR</sequence>
<dbReference type="OrthoDB" id="57559at2157"/>
<keyword evidence="1" id="KW-0812">Transmembrane</keyword>
<organism evidence="2 3">
    <name type="scientific">Acidiplasma aeolicum</name>
    <dbReference type="NCBI Taxonomy" id="507754"/>
    <lineage>
        <taxon>Archaea</taxon>
        <taxon>Methanobacteriati</taxon>
        <taxon>Thermoplasmatota</taxon>
        <taxon>Thermoplasmata</taxon>
        <taxon>Thermoplasmatales</taxon>
        <taxon>Ferroplasmaceae</taxon>
        <taxon>Acidiplasma</taxon>
    </lineage>
</organism>
<evidence type="ECO:0008006" key="4">
    <source>
        <dbReference type="Google" id="ProtNLM"/>
    </source>
</evidence>
<feature type="transmembrane region" description="Helical" evidence="1">
    <location>
        <begin position="20"/>
        <end position="43"/>
    </location>
</feature>
<dbReference type="RefSeq" id="WP_054964178.1">
    <property type="nucleotide sequence ID" value="NZ_LJCQ01000209.1"/>
</dbReference>
<name>A0A0N8PQA9_9ARCH</name>
<dbReference type="Pfam" id="PF05317">
    <property type="entry name" value="Thermopsin"/>
    <property type="match status" value="1"/>
</dbReference>